<organism evidence="1 2">
    <name type="scientific">Penelope pileata</name>
    <dbReference type="NCBI Taxonomy" id="1118817"/>
    <lineage>
        <taxon>Eukaryota</taxon>
        <taxon>Metazoa</taxon>
        <taxon>Chordata</taxon>
        <taxon>Craniata</taxon>
        <taxon>Vertebrata</taxon>
        <taxon>Euteleostomi</taxon>
        <taxon>Archelosauria</taxon>
        <taxon>Archosauria</taxon>
        <taxon>Dinosauria</taxon>
        <taxon>Saurischia</taxon>
        <taxon>Theropoda</taxon>
        <taxon>Coelurosauria</taxon>
        <taxon>Aves</taxon>
        <taxon>Neognathae</taxon>
        <taxon>Galloanserae</taxon>
        <taxon>Galliformes</taxon>
        <taxon>Cracidae</taxon>
        <taxon>Penelope</taxon>
    </lineage>
</organism>
<reference evidence="1" key="1">
    <citation type="submission" date="2019-09" db="EMBL/GenBank/DDBJ databases">
        <title>Bird 10,000 Genomes (B10K) Project - Family phase.</title>
        <authorList>
            <person name="Zhang G."/>
        </authorList>
    </citation>
    <scope>NUCLEOTIDE SEQUENCE</scope>
    <source>
        <strain evidence="1">B10K-DU-001-08</strain>
        <tissue evidence="1">Muscle</tissue>
    </source>
</reference>
<dbReference type="EMBL" id="WBMW01005656">
    <property type="protein sequence ID" value="NXC49855.1"/>
    <property type="molecule type" value="Genomic_DNA"/>
</dbReference>
<feature type="non-terminal residue" evidence="1">
    <location>
        <position position="1"/>
    </location>
</feature>
<evidence type="ECO:0000313" key="2">
    <source>
        <dbReference type="Proteomes" id="UP000613066"/>
    </source>
</evidence>
<dbReference type="InterPro" id="IPR011989">
    <property type="entry name" value="ARM-like"/>
</dbReference>
<evidence type="ECO:0000313" key="1">
    <source>
        <dbReference type="EMBL" id="NXC49855.1"/>
    </source>
</evidence>
<dbReference type="Pfam" id="PF13646">
    <property type="entry name" value="HEAT_2"/>
    <property type="match status" value="1"/>
</dbReference>
<dbReference type="PANTHER" id="PTHR15599">
    <property type="entry name" value="RTDR1"/>
    <property type="match status" value="1"/>
</dbReference>
<comment type="caution">
    <text evidence="1">The sequence shown here is derived from an EMBL/GenBank/DDBJ whole genome shotgun (WGS) entry which is preliminary data.</text>
</comment>
<dbReference type="InterPro" id="IPR042856">
    <property type="entry name" value="RSP14"/>
</dbReference>
<dbReference type="InterPro" id="IPR016024">
    <property type="entry name" value="ARM-type_fold"/>
</dbReference>
<dbReference type="SUPFAM" id="SSF48371">
    <property type="entry name" value="ARM repeat"/>
    <property type="match status" value="1"/>
</dbReference>
<keyword evidence="2" id="KW-1185">Reference proteome</keyword>
<dbReference type="Proteomes" id="UP000613066">
    <property type="component" value="Unassembled WGS sequence"/>
</dbReference>
<feature type="non-terminal residue" evidence="1">
    <location>
        <position position="339"/>
    </location>
</feature>
<name>A0A851PEI7_9GALL</name>
<dbReference type="AlphaFoldDB" id="A0A851PEI7"/>
<protein>
    <submittedName>
        <fullName evidence="1">RSP14 protein</fullName>
    </submittedName>
</protein>
<accession>A0A851PEI7</accession>
<dbReference type="Gene3D" id="1.25.10.10">
    <property type="entry name" value="Leucine-rich Repeat Variant"/>
    <property type="match status" value="2"/>
</dbReference>
<proteinExistence type="predicted"/>
<gene>
    <name evidence="1" type="primary">Rsph14</name>
    <name evidence="1" type="ORF">PENPIL_R12706</name>
</gene>
<dbReference type="PANTHER" id="PTHR15599:SF1">
    <property type="entry name" value="RADIAL SPOKE HEAD 14 HOMOLOG"/>
    <property type="match status" value="1"/>
</dbReference>
<dbReference type="OrthoDB" id="409644at2759"/>
<sequence length="339" mass="37352">MASPRISANLPPAIDPTKAPIAFGRRALPKLNEEIQSPELLTQQRALMALWDLVHDPENVYQAIQIGFLENFKTLLLHHDSTVRQKTTEILYIMAMHSVGREGLIQNEIIPVLAELLDDPVDICRKNTHQVFDMMARLPEGAAGILQAGLIPLLILRLKTELEEIQELILGTLSSCLRMEASGALATGAIIVLKEKLTHPSETIRSKAAWAILEIGTHPEGKRPVCEEVVPVLVSLLEDTDPEVQAGAAGALMFATVKPQGRFLALRAEAIPLLLRLVAKESSSARLSAIKTLTMLAELAEGRRQLLAHTDTFQQCLRDPCEAVRRAAEAALRVIRWRP</sequence>